<dbReference type="InterPro" id="IPR036291">
    <property type="entry name" value="NAD(P)-bd_dom_sf"/>
</dbReference>
<keyword evidence="1" id="KW-0472">Membrane</keyword>
<evidence type="ECO:0000256" key="1">
    <source>
        <dbReference type="SAM" id="Phobius"/>
    </source>
</evidence>
<protein>
    <submittedName>
        <fullName evidence="2">SDR family oxidoreductase</fullName>
    </submittedName>
</protein>
<feature type="non-terminal residue" evidence="2">
    <location>
        <position position="1"/>
    </location>
</feature>
<reference evidence="2 3" key="1">
    <citation type="submission" date="2019-06" db="EMBL/GenBank/DDBJ databases">
        <title>Pantoea dispersa Assembly.</title>
        <authorList>
            <person name="Wang J."/>
        </authorList>
    </citation>
    <scope>NUCLEOTIDE SEQUENCE [LARGE SCALE GENOMIC DNA]</scope>
    <source>
        <strain evidence="3">bio</strain>
    </source>
</reference>
<feature type="transmembrane region" description="Helical" evidence="1">
    <location>
        <begin position="6"/>
        <end position="28"/>
    </location>
</feature>
<keyword evidence="3" id="KW-1185">Reference proteome</keyword>
<organism evidence="2 3">
    <name type="scientific">Pantoea dispersa</name>
    <dbReference type="NCBI Taxonomy" id="59814"/>
    <lineage>
        <taxon>Bacteria</taxon>
        <taxon>Pseudomonadati</taxon>
        <taxon>Pseudomonadota</taxon>
        <taxon>Gammaproteobacteria</taxon>
        <taxon>Enterobacterales</taxon>
        <taxon>Erwiniaceae</taxon>
        <taxon>Pantoea</taxon>
    </lineage>
</organism>
<keyword evidence="1" id="KW-0812">Transmembrane</keyword>
<dbReference type="RefSeq" id="WP_141497238.1">
    <property type="nucleotide sequence ID" value="NZ_VICF01000211.1"/>
</dbReference>
<sequence length="39" mass="4075">GTPPDIGALAVYLLSAQAGFITGQEFVVDGGMTRKMQYA</sequence>
<dbReference type="EMBL" id="VICF01000211">
    <property type="protein sequence ID" value="TQC56243.1"/>
    <property type="molecule type" value="Genomic_DNA"/>
</dbReference>
<accession>A0ABY2ZQF7</accession>
<gene>
    <name evidence="2" type="ORF">FK492_24430</name>
</gene>
<evidence type="ECO:0000313" key="3">
    <source>
        <dbReference type="Proteomes" id="UP000319715"/>
    </source>
</evidence>
<evidence type="ECO:0000313" key="2">
    <source>
        <dbReference type="EMBL" id="TQC56243.1"/>
    </source>
</evidence>
<name>A0ABY2ZQF7_9GAMM</name>
<dbReference type="InterPro" id="IPR002347">
    <property type="entry name" value="SDR_fam"/>
</dbReference>
<keyword evidence="1" id="KW-1133">Transmembrane helix</keyword>
<comment type="caution">
    <text evidence="2">The sequence shown here is derived from an EMBL/GenBank/DDBJ whole genome shotgun (WGS) entry which is preliminary data.</text>
</comment>
<dbReference type="Gene3D" id="3.40.50.720">
    <property type="entry name" value="NAD(P)-binding Rossmann-like Domain"/>
    <property type="match status" value="1"/>
</dbReference>
<dbReference type="Pfam" id="PF13561">
    <property type="entry name" value="adh_short_C2"/>
    <property type="match status" value="1"/>
</dbReference>
<dbReference type="SUPFAM" id="SSF51735">
    <property type="entry name" value="NAD(P)-binding Rossmann-fold domains"/>
    <property type="match status" value="1"/>
</dbReference>
<proteinExistence type="predicted"/>
<dbReference type="Proteomes" id="UP000319715">
    <property type="component" value="Unassembled WGS sequence"/>
</dbReference>